<keyword evidence="3" id="KW-0575">Peroxidase</keyword>
<keyword evidence="2" id="KW-0964">Secreted</keyword>
<dbReference type="InterPro" id="IPR037120">
    <property type="entry name" value="Haem_peroxidase_sf_animal"/>
</dbReference>
<reference evidence="6" key="2">
    <citation type="submission" date="2022-10" db="EMBL/GenBank/DDBJ databases">
        <authorList>
            <consortium name="ENA_rothamsted_submissions"/>
            <consortium name="culmorum"/>
            <person name="King R."/>
        </authorList>
    </citation>
    <scope>NUCLEOTIDE SEQUENCE</scope>
</reference>
<dbReference type="AlphaFoldDB" id="A0A9N9R158"/>
<dbReference type="SUPFAM" id="SSF48113">
    <property type="entry name" value="Heme-dependent peroxidases"/>
    <property type="match status" value="1"/>
</dbReference>
<keyword evidence="3" id="KW-0560">Oxidoreductase</keyword>
<accession>A0A9N9R158</accession>
<evidence type="ECO:0000256" key="2">
    <source>
        <dbReference type="ARBA" id="ARBA00022525"/>
    </source>
</evidence>
<keyword evidence="5" id="KW-0479">Metal-binding</keyword>
<keyword evidence="5" id="KW-0408">Iron</keyword>
<dbReference type="InterPro" id="IPR010255">
    <property type="entry name" value="Haem_peroxidase_sf"/>
</dbReference>
<dbReference type="InterPro" id="IPR019791">
    <property type="entry name" value="Haem_peroxidase_animal"/>
</dbReference>
<dbReference type="PRINTS" id="PR00457">
    <property type="entry name" value="ANPEROXIDASE"/>
</dbReference>
<keyword evidence="7" id="KW-1185">Reference proteome</keyword>
<dbReference type="GO" id="GO:0006979">
    <property type="term" value="P:response to oxidative stress"/>
    <property type="evidence" value="ECO:0007669"/>
    <property type="project" value="InterPro"/>
</dbReference>
<sequence length="536" mass="58821">MSSPHETWLSQQGLPPERSYSKCVFTFPRQSVMITDRRAEQLAHGGLLNLFAAQELKARQALSDDELALGLTEHTDGPFCPPAPICPSPPNRYRSFGGECNNPSFPTWGAVHTGFERLLPPDYSDGGILPSARAVSNALILDGGHPSPILNLMFMQFGQFIAHDTSSGTVFTIGNGSALTCCTPNGEDFLPQEFQHWGCAPIASGPADDFYGQFHHQCLNFVRAQLAPASDCSVGYAKQMNGATHYPDLSHLYGTSDEKVAQLRGPGGLLKTFNDYGRELPPLTERKECAQTVQTFGLSPSPGYCSSYDHLVNPSLTAEFSTAAMRFGHSVVDGKLTIPDVRRDNVYESIFIPELTRYLFHGGNPFGIDLAAINIQRGRDYGVRSYNQYRRLIGLEPFNSFNQFAPNTAQRLASIYESPEDIDLWVGGLLEEPVEGSVVGITFGHILADQFSRIKRGDRYFYENGPDVNPGAFTPSQLAEIKKVTLSRIICDNKDGIELFAQPPNAFVLGNLPGNEPVPCESLAIPAMDLSRFKEI</sequence>
<dbReference type="OrthoDB" id="823504at2759"/>
<evidence type="ECO:0000256" key="1">
    <source>
        <dbReference type="ARBA" id="ARBA00004613"/>
    </source>
</evidence>
<keyword evidence="4" id="KW-0325">Glycoprotein</keyword>
<evidence type="ECO:0000256" key="4">
    <source>
        <dbReference type="ARBA" id="ARBA00023180"/>
    </source>
</evidence>
<dbReference type="GO" id="GO:0020037">
    <property type="term" value="F:heme binding"/>
    <property type="evidence" value="ECO:0007669"/>
    <property type="project" value="InterPro"/>
</dbReference>
<feature type="binding site" description="axial binding residue" evidence="5">
    <location>
        <position position="329"/>
    </location>
    <ligand>
        <name>heme b</name>
        <dbReference type="ChEBI" id="CHEBI:60344"/>
    </ligand>
    <ligandPart>
        <name>Fe</name>
        <dbReference type="ChEBI" id="CHEBI:18248"/>
    </ligandPart>
</feature>
<evidence type="ECO:0000256" key="3">
    <source>
        <dbReference type="ARBA" id="ARBA00022559"/>
    </source>
</evidence>
<dbReference type="GO" id="GO:0046872">
    <property type="term" value="F:metal ion binding"/>
    <property type="evidence" value="ECO:0007669"/>
    <property type="project" value="UniProtKB-KW"/>
</dbReference>
<protein>
    <recommendedName>
        <fullName evidence="8">Peroxidase</fullName>
    </recommendedName>
</protein>
<dbReference type="GO" id="GO:0005576">
    <property type="term" value="C:extracellular region"/>
    <property type="evidence" value="ECO:0007669"/>
    <property type="project" value="UniProtKB-SubCell"/>
</dbReference>
<dbReference type="PANTHER" id="PTHR11475">
    <property type="entry name" value="OXIDASE/PEROXIDASE"/>
    <property type="match status" value="1"/>
</dbReference>
<evidence type="ECO:0008006" key="8">
    <source>
        <dbReference type="Google" id="ProtNLM"/>
    </source>
</evidence>
<keyword evidence="5" id="KW-0349">Heme</keyword>
<gene>
    <name evidence="6" type="ORF">DIATSA_LOCUS5348</name>
</gene>
<dbReference type="Gene3D" id="1.10.640.10">
    <property type="entry name" value="Haem peroxidase domain superfamily, animal type"/>
    <property type="match status" value="2"/>
</dbReference>
<dbReference type="GO" id="GO:0004601">
    <property type="term" value="F:peroxidase activity"/>
    <property type="evidence" value="ECO:0007669"/>
    <property type="project" value="UniProtKB-KW"/>
</dbReference>
<dbReference type="PANTHER" id="PTHR11475:SF4">
    <property type="entry name" value="CHORION PEROXIDASE"/>
    <property type="match status" value="1"/>
</dbReference>
<reference evidence="6" key="1">
    <citation type="submission" date="2021-12" db="EMBL/GenBank/DDBJ databases">
        <authorList>
            <person name="King R."/>
        </authorList>
    </citation>
    <scope>NUCLEOTIDE SEQUENCE</scope>
</reference>
<dbReference type="PROSITE" id="PS50292">
    <property type="entry name" value="PEROXIDASE_3"/>
    <property type="match status" value="1"/>
</dbReference>
<organism evidence="6 7">
    <name type="scientific">Diatraea saccharalis</name>
    <name type="common">sugarcane borer</name>
    <dbReference type="NCBI Taxonomy" id="40085"/>
    <lineage>
        <taxon>Eukaryota</taxon>
        <taxon>Metazoa</taxon>
        <taxon>Ecdysozoa</taxon>
        <taxon>Arthropoda</taxon>
        <taxon>Hexapoda</taxon>
        <taxon>Insecta</taxon>
        <taxon>Pterygota</taxon>
        <taxon>Neoptera</taxon>
        <taxon>Endopterygota</taxon>
        <taxon>Lepidoptera</taxon>
        <taxon>Glossata</taxon>
        <taxon>Ditrysia</taxon>
        <taxon>Pyraloidea</taxon>
        <taxon>Crambidae</taxon>
        <taxon>Crambinae</taxon>
        <taxon>Diatraea</taxon>
    </lineage>
</organism>
<dbReference type="Proteomes" id="UP001153714">
    <property type="component" value="Chromosome 17"/>
</dbReference>
<comment type="subcellular location">
    <subcellularLocation>
        <location evidence="1">Secreted</location>
    </subcellularLocation>
</comment>
<name>A0A9N9R158_9NEOP</name>
<proteinExistence type="predicted"/>
<dbReference type="EMBL" id="OU893348">
    <property type="protein sequence ID" value="CAG9787474.1"/>
    <property type="molecule type" value="Genomic_DNA"/>
</dbReference>
<evidence type="ECO:0000313" key="7">
    <source>
        <dbReference type="Proteomes" id="UP001153714"/>
    </source>
</evidence>
<evidence type="ECO:0000256" key="5">
    <source>
        <dbReference type="PIRSR" id="PIRSR619791-2"/>
    </source>
</evidence>
<dbReference type="Pfam" id="PF03098">
    <property type="entry name" value="An_peroxidase"/>
    <property type="match status" value="2"/>
</dbReference>
<evidence type="ECO:0000313" key="6">
    <source>
        <dbReference type="EMBL" id="CAG9787474.1"/>
    </source>
</evidence>